<protein>
    <recommendedName>
        <fullName evidence="15">Cytochrome P450</fullName>
    </recommendedName>
</protein>
<dbReference type="GO" id="GO:0016020">
    <property type="term" value="C:membrane"/>
    <property type="evidence" value="ECO:0007669"/>
    <property type="project" value="UniProtKB-SubCell"/>
</dbReference>
<feature type="transmembrane region" description="Helical" evidence="12">
    <location>
        <begin position="7"/>
        <end position="27"/>
    </location>
</feature>
<keyword evidence="8 11" id="KW-0503">Monooxygenase</keyword>
<comment type="similarity">
    <text evidence="3 11">Belongs to the cytochrome P450 family.</text>
</comment>
<keyword evidence="12" id="KW-1133">Transmembrane helix</keyword>
<keyword evidence="5 10" id="KW-0479">Metal-binding</keyword>
<dbReference type="InterPro" id="IPR001128">
    <property type="entry name" value="Cyt_P450"/>
</dbReference>
<dbReference type="GO" id="GO:0004497">
    <property type="term" value="F:monooxygenase activity"/>
    <property type="evidence" value="ECO:0007669"/>
    <property type="project" value="UniProtKB-KW"/>
</dbReference>
<dbReference type="PRINTS" id="PR00385">
    <property type="entry name" value="P450"/>
</dbReference>
<dbReference type="Gene3D" id="1.10.630.10">
    <property type="entry name" value="Cytochrome P450"/>
    <property type="match status" value="1"/>
</dbReference>
<evidence type="ECO:0000256" key="12">
    <source>
        <dbReference type="SAM" id="Phobius"/>
    </source>
</evidence>
<dbReference type="GO" id="GO:0046872">
    <property type="term" value="F:metal ion binding"/>
    <property type="evidence" value="ECO:0007669"/>
    <property type="project" value="UniProtKB-KW"/>
</dbReference>
<keyword evidence="14" id="KW-1185">Reference proteome</keyword>
<dbReference type="AlphaFoldDB" id="A0ABD1LCG6"/>
<evidence type="ECO:0000256" key="1">
    <source>
        <dbReference type="ARBA" id="ARBA00001971"/>
    </source>
</evidence>
<dbReference type="PANTHER" id="PTHR47943:SF9">
    <property type="entry name" value="CYTOCHROME P450"/>
    <property type="match status" value="1"/>
</dbReference>
<keyword evidence="9 12" id="KW-0472">Membrane</keyword>
<evidence type="ECO:0000256" key="7">
    <source>
        <dbReference type="ARBA" id="ARBA00023004"/>
    </source>
</evidence>
<evidence type="ECO:0000256" key="4">
    <source>
        <dbReference type="ARBA" id="ARBA00022617"/>
    </source>
</evidence>
<gene>
    <name evidence="13" type="ORF">Fmac_030188</name>
</gene>
<proteinExistence type="inferred from homology"/>
<reference evidence="13 14" key="1">
    <citation type="submission" date="2024-08" db="EMBL/GenBank/DDBJ databases">
        <title>Insights into the chromosomal genome structure of Flemingia macrophylla.</title>
        <authorList>
            <person name="Ding Y."/>
            <person name="Zhao Y."/>
            <person name="Bi W."/>
            <person name="Wu M."/>
            <person name="Zhao G."/>
            <person name="Gong Y."/>
            <person name="Li W."/>
            <person name="Zhang P."/>
        </authorList>
    </citation>
    <scope>NUCLEOTIDE SEQUENCE [LARGE SCALE GENOMIC DNA]</scope>
    <source>
        <strain evidence="13">DYQJB</strain>
        <tissue evidence="13">Leaf</tissue>
    </source>
</reference>
<organism evidence="13 14">
    <name type="scientific">Flemingia macrophylla</name>
    <dbReference type="NCBI Taxonomy" id="520843"/>
    <lineage>
        <taxon>Eukaryota</taxon>
        <taxon>Viridiplantae</taxon>
        <taxon>Streptophyta</taxon>
        <taxon>Embryophyta</taxon>
        <taxon>Tracheophyta</taxon>
        <taxon>Spermatophyta</taxon>
        <taxon>Magnoliopsida</taxon>
        <taxon>eudicotyledons</taxon>
        <taxon>Gunneridae</taxon>
        <taxon>Pentapetalae</taxon>
        <taxon>rosids</taxon>
        <taxon>fabids</taxon>
        <taxon>Fabales</taxon>
        <taxon>Fabaceae</taxon>
        <taxon>Papilionoideae</taxon>
        <taxon>50 kb inversion clade</taxon>
        <taxon>NPAAA clade</taxon>
        <taxon>indigoferoid/millettioid clade</taxon>
        <taxon>Phaseoleae</taxon>
        <taxon>Flemingia</taxon>
    </lineage>
</organism>
<dbReference type="InterPro" id="IPR036396">
    <property type="entry name" value="Cyt_P450_sf"/>
</dbReference>
<accession>A0ABD1LCG6</accession>
<keyword evidence="6 11" id="KW-0560">Oxidoreductase</keyword>
<evidence type="ECO:0000256" key="5">
    <source>
        <dbReference type="ARBA" id="ARBA00022723"/>
    </source>
</evidence>
<keyword evidence="12" id="KW-0812">Transmembrane</keyword>
<dbReference type="InterPro" id="IPR017972">
    <property type="entry name" value="Cyt_P450_CS"/>
</dbReference>
<dbReference type="CDD" id="cd11072">
    <property type="entry name" value="CYP71-like"/>
    <property type="match status" value="1"/>
</dbReference>
<keyword evidence="7 10" id="KW-0408">Iron</keyword>
<evidence type="ECO:0000256" key="3">
    <source>
        <dbReference type="ARBA" id="ARBA00010617"/>
    </source>
</evidence>
<evidence type="ECO:0000256" key="6">
    <source>
        <dbReference type="ARBA" id="ARBA00023002"/>
    </source>
</evidence>
<feature type="binding site" description="axial binding residue" evidence="10">
    <location>
        <position position="449"/>
    </location>
    <ligand>
        <name>heme</name>
        <dbReference type="ChEBI" id="CHEBI:30413"/>
    </ligand>
    <ligandPart>
        <name>Fe</name>
        <dbReference type="ChEBI" id="CHEBI:18248"/>
    </ligandPart>
</feature>
<evidence type="ECO:0000313" key="14">
    <source>
        <dbReference type="Proteomes" id="UP001603857"/>
    </source>
</evidence>
<name>A0ABD1LCG6_9FABA</name>
<evidence type="ECO:0000313" key="13">
    <source>
        <dbReference type="EMBL" id="KAL2321219.1"/>
    </source>
</evidence>
<dbReference type="EMBL" id="JBGMDY010000010">
    <property type="protein sequence ID" value="KAL2321219.1"/>
    <property type="molecule type" value="Genomic_DNA"/>
</dbReference>
<evidence type="ECO:0000256" key="11">
    <source>
        <dbReference type="RuleBase" id="RU000461"/>
    </source>
</evidence>
<dbReference type="Proteomes" id="UP001603857">
    <property type="component" value="Unassembled WGS sequence"/>
</dbReference>
<keyword evidence="4 10" id="KW-0349">Heme</keyword>
<evidence type="ECO:0008006" key="15">
    <source>
        <dbReference type="Google" id="ProtNLM"/>
    </source>
</evidence>
<sequence>MLLETETLAFPASLLVIFIWILSSFLFHRNQAENERRQPPGPRPLPIIGNLHILGKLPHRSLQALAKKYGPIMSIKLGQVPAIVVSSPEAAELFLKTHDTVFASRPKTEVSERMTYGRKGLVYSEYGPYWRNVRKLCTIQLLSASKVDMFAPLRREELGVLIKSLEKSAASGDVVNVSEQVREVMSNIVYKMVLGRSKDDRFDINGLIHQTMHLVGVFNMADYVPWLGFFDFQGLKGKIMKTSKAFDQMFEQIIKDHEYPSGGDQKSGHSKDFVDILLSIMHQPVNLHEQESGIDRTNIKAIILDMISGAFDTSSVLIEWAMSELLKHLMVMKRLQEELNNVVGKNRQVHESDLAKLPYLNMVVKETLRLYPVGPLLVPRESLEDITINGYFIKKKSRILVNVWAIGRDPKVWSDNAERFYPERFENNNIDIRGHDFRLLPFGSGRRGCPGIQLGLATVGLVLAQLVHCFNWELPFGMSPDDLDMTEEFGLSIPRNKPLLAIPTYRLLNKA</sequence>
<comment type="cofactor">
    <cofactor evidence="1 10">
        <name>heme</name>
        <dbReference type="ChEBI" id="CHEBI:30413"/>
    </cofactor>
</comment>
<dbReference type="FunFam" id="1.10.630.10:FF:000011">
    <property type="entry name" value="Cytochrome P450 83B1"/>
    <property type="match status" value="1"/>
</dbReference>
<evidence type="ECO:0000256" key="10">
    <source>
        <dbReference type="PIRSR" id="PIRSR602401-1"/>
    </source>
</evidence>
<evidence type="ECO:0000256" key="9">
    <source>
        <dbReference type="ARBA" id="ARBA00023136"/>
    </source>
</evidence>
<comment type="caution">
    <text evidence="13">The sequence shown here is derived from an EMBL/GenBank/DDBJ whole genome shotgun (WGS) entry which is preliminary data.</text>
</comment>
<evidence type="ECO:0000256" key="2">
    <source>
        <dbReference type="ARBA" id="ARBA00004370"/>
    </source>
</evidence>
<dbReference type="PANTHER" id="PTHR47943">
    <property type="entry name" value="CYTOCHROME P450 93A3-LIKE"/>
    <property type="match status" value="1"/>
</dbReference>
<dbReference type="PRINTS" id="PR00463">
    <property type="entry name" value="EP450I"/>
</dbReference>
<dbReference type="PROSITE" id="PS00086">
    <property type="entry name" value="CYTOCHROME_P450"/>
    <property type="match status" value="1"/>
</dbReference>
<dbReference type="InterPro" id="IPR002401">
    <property type="entry name" value="Cyt_P450_E_grp-I"/>
</dbReference>
<evidence type="ECO:0000256" key="8">
    <source>
        <dbReference type="ARBA" id="ARBA00023033"/>
    </source>
</evidence>
<comment type="subcellular location">
    <subcellularLocation>
        <location evidence="2">Membrane</location>
    </subcellularLocation>
</comment>
<dbReference type="SUPFAM" id="SSF48264">
    <property type="entry name" value="Cytochrome P450"/>
    <property type="match status" value="1"/>
</dbReference>
<dbReference type="Pfam" id="PF00067">
    <property type="entry name" value="p450"/>
    <property type="match status" value="1"/>
</dbReference>